<dbReference type="GO" id="GO:0008270">
    <property type="term" value="F:zinc ion binding"/>
    <property type="evidence" value="ECO:0007669"/>
    <property type="project" value="UniProtKB-UniRule"/>
</dbReference>
<evidence type="ECO:0000256" key="4">
    <source>
        <dbReference type="ARBA" id="ARBA00023015"/>
    </source>
</evidence>
<dbReference type="Pfam" id="PF22811">
    <property type="entry name" value="Zn_ribbon_NrdR"/>
    <property type="match status" value="1"/>
</dbReference>
<dbReference type="NCBIfam" id="TIGR00244">
    <property type="entry name" value="transcriptional regulator NrdR"/>
    <property type="match status" value="1"/>
</dbReference>
<feature type="zinc finger region" evidence="7">
    <location>
        <begin position="45"/>
        <end position="76"/>
    </location>
</feature>
<feature type="compositionally biased region" description="Polar residues" evidence="8">
    <location>
        <begin position="212"/>
        <end position="228"/>
    </location>
</feature>
<dbReference type="PANTHER" id="PTHR30455">
    <property type="entry name" value="TRANSCRIPTIONAL REPRESSOR NRDR"/>
    <property type="match status" value="1"/>
</dbReference>
<keyword evidence="7" id="KW-0863">Zinc-finger</keyword>
<keyword evidence="6 7" id="KW-0804">Transcription</keyword>
<keyword evidence="1 7" id="KW-0678">Repressor</keyword>
<reference evidence="10 11" key="1">
    <citation type="submission" date="2012-02" db="EMBL/GenBank/DDBJ databases">
        <title>Whole genome shotgun sequence of Gordonia sputi NBRC 100414.</title>
        <authorList>
            <person name="Yoshida I."/>
            <person name="Hosoyama A."/>
            <person name="Tsuchikane K."/>
            <person name="Katsumata H."/>
            <person name="Yamazaki S."/>
            <person name="Fujita N."/>
        </authorList>
    </citation>
    <scope>NUCLEOTIDE SEQUENCE [LARGE SCALE GENOMIC DNA]</scope>
    <source>
        <strain evidence="10 11">NBRC 100414</strain>
    </source>
</reference>
<dbReference type="InterPro" id="IPR003796">
    <property type="entry name" value="RNR_NrdR-like"/>
</dbReference>
<keyword evidence="11" id="KW-1185">Reference proteome</keyword>
<gene>
    <name evidence="7 10" type="primary">nrdR</name>
    <name evidence="10" type="ORF">GOSPT_046_00760</name>
</gene>
<evidence type="ECO:0000313" key="11">
    <source>
        <dbReference type="Proteomes" id="UP000005845"/>
    </source>
</evidence>
<keyword evidence="3 7" id="KW-0067">ATP-binding</keyword>
<evidence type="ECO:0000256" key="1">
    <source>
        <dbReference type="ARBA" id="ARBA00022491"/>
    </source>
</evidence>
<dbReference type="GO" id="GO:0005524">
    <property type="term" value="F:ATP binding"/>
    <property type="evidence" value="ECO:0007669"/>
    <property type="project" value="UniProtKB-UniRule"/>
</dbReference>
<name>H5TYQ2_9ACTN</name>
<comment type="caution">
    <text evidence="10">The sequence shown here is derived from an EMBL/GenBank/DDBJ whole genome shotgun (WGS) entry which is preliminary data.</text>
</comment>
<feature type="region of interest" description="Disordered" evidence="8">
    <location>
        <begin position="1"/>
        <end position="38"/>
    </location>
</feature>
<organism evidence="10 11">
    <name type="scientific">Gordonia sputi NBRC 100414</name>
    <dbReference type="NCBI Taxonomy" id="1089453"/>
    <lineage>
        <taxon>Bacteria</taxon>
        <taxon>Bacillati</taxon>
        <taxon>Actinomycetota</taxon>
        <taxon>Actinomycetes</taxon>
        <taxon>Mycobacteriales</taxon>
        <taxon>Gordoniaceae</taxon>
        <taxon>Gordonia</taxon>
    </lineage>
</organism>
<keyword evidence="7" id="KW-0479">Metal-binding</keyword>
<dbReference type="GO" id="GO:0045892">
    <property type="term" value="P:negative regulation of DNA-templated transcription"/>
    <property type="evidence" value="ECO:0007669"/>
    <property type="project" value="UniProtKB-UniRule"/>
</dbReference>
<feature type="region of interest" description="Disordered" evidence="8">
    <location>
        <begin position="189"/>
        <end position="228"/>
    </location>
</feature>
<dbReference type="GO" id="GO:0003677">
    <property type="term" value="F:DNA binding"/>
    <property type="evidence" value="ECO:0007669"/>
    <property type="project" value="UniProtKB-KW"/>
</dbReference>
<keyword evidence="5 7" id="KW-0238">DNA-binding</keyword>
<dbReference type="HAMAP" id="MF_00440">
    <property type="entry name" value="NrdR"/>
    <property type="match status" value="1"/>
</dbReference>
<evidence type="ECO:0000256" key="5">
    <source>
        <dbReference type="ARBA" id="ARBA00023125"/>
    </source>
</evidence>
<dbReference type="EMBL" id="BAFC01000046">
    <property type="protein sequence ID" value="GAB38610.1"/>
    <property type="molecule type" value="Genomic_DNA"/>
</dbReference>
<evidence type="ECO:0000256" key="7">
    <source>
        <dbReference type="HAMAP-Rule" id="MF_00440"/>
    </source>
</evidence>
<keyword evidence="2 7" id="KW-0547">Nucleotide-binding</keyword>
<comment type="cofactor">
    <cofactor evidence="7">
        <name>Zn(2+)</name>
        <dbReference type="ChEBI" id="CHEBI:29105"/>
    </cofactor>
    <text evidence="7">Binds 1 zinc ion.</text>
</comment>
<evidence type="ECO:0000256" key="8">
    <source>
        <dbReference type="SAM" id="MobiDB-lite"/>
    </source>
</evidence>
<dbReference type="InterPro" id="IPR055173">
    <property type="entry name" value="NrdR-like_N"/>
</dbReference>
<dbReference type="PROSITE" id="PS51161">
    <property type="entry name" value="ATP_CONE"/>
    <property type="match status" value="1"/>
</dbReference>
<comment type="similarity">
    <text evidence="7">Belongs to the NrdR family.</text>
</comment>
<dbReference type="Proteomes" id="UP000005845">
    <property type="component" value="Unassembled WGS sequence"/>
</dbReference>
<evidence type="ECO:0000313" key="10">
    <source>
        <dbReference type="EMBL" id="GAB38610.1"/>
    </source>
</evidence>
<dbReference type="eggNOG" id="COG1327">
    <property type="taxonomic scope" value="Bacteria"/>
</dbReference>
<dbReference type="PANTHER" id="PTHR30455:SF2">
    <property type="entry name" value="TRANSCRIPTIONAL REPRESSOR NRDR"/>
    <property type="match status" value="1"/>
</dbReference>
<keyword evidence="4 7" id="KW-0805">Transcription regulation</keyword>
<feature type="domain" description="ATP-cone" evidence="9">
    <location>
        <begin position="88"/>
        <end position="178"/>
    </location>
</feature>
<dbReference type="InterPro" id="IPR005144">
    <property type="entry name" value="ATP-cone_dom"/>
</dbReference>
<keyword evidence="7" id="KW-0862">Zinc</keyword>
<accession>H5TYQ2</accession>
<protein>
    <recommendedName>
        <fullName evidence="7">Transcriptional repressor NrdR</fullName>
    </recommendedName>
</protein>
<evidence type="ECO:0000256" key="3">
    <source>
        <dbReference type="ARBA" id="ARBA00022840"/>
    </source>
</evidence>
<proteinExistence type="inferred from homology"/>
<evidence type="ECO:0000256" key="2">
    <source>
        <dbReference type="ARBA" id="ARBA00022741"/>
    </source>
</evidence>
<dbReference type="Pfam" id="PF03477">
    <property type="entry name" value="ATP-cone"/>
    <property type="match status" value="1"/>
</dbReference>
<dbReference type="AlphaFoldDB" id="H5TYQ2"/>
<comment type="function">
    <text evidence="7">Negatively regulates transcription of bacterial ribonucleotide reductase nrd genes and operons by binding to NrdR-boxes.</text>
</comment>
<evidence type="ECO:0000256" key="6">
    <source>
        <dbReference type="ARBA" id="ARBA00023163"/>
    </source>
</evidence>
<sequence length="228" mass="24769">MSQGPVGNRHGHRCGLASAGRQTIGPSQIDGAAASRDSHEDYMRCPFCKNEDTKVVDSRVADEGQAIRRRRACSECGRRFSTVESAVLAVVKRNGVTEPFSREKVMRGVRRACQGRHVNEDDLAQLAQQVEDAVRSSGSAEIPSNEVGLAILGPLRDLDEVAYLRFASVYRSFDSLEDFQREIDDLRGNLTGSHEGADDLDTPATRDDTVDAASSSARPVSTESVKSS</sequence>
<evidence type="ECO:0000259" key="9">
    <source>
        <dbReference type="PROSITE" id="PS51161"/>
    </source>
</evidence>